<dbReference type="EMBL" id="BAABFT010000031">
    <property type="protein sequence ID" value="GAA4341503.1"/>
    <property type="molecule type" value="Genomic_DNA"/>
</dbReference>
<comment type="caution">
    <text evidence="2">The sequence shown here is derived from an EMBL/GenBank/DDBJ whole genome shotgun (WGS) entry which is preliminary data.</text>
</comment>
<accession>A0ABP8HMU4</accession>
<dbReference type="SUPFAM" id="SSF52218">
    <property type="entry name" value="Flavoproteins"/>
    <property type="match status" value="1"/>
</dbReference>
<evidence type="ECO:0000259" key="1">
    <source>
        <dbReference type="Pfam" id="PF03358"/>
    </source>
</evidence>
<proteinExistence type="predicted"/>
<protein>
    <submittedName>
        <fullName evidence="2">NADPH-dependent FMN reductase</fullName>
    </submittedName>
</protein>
<dbReference type="PANTHER" id="PTHR30543">
    <property type="entry name" value="CHROMATE REDUCTASE"/>
    <property type="match status" value="1"/>
</dbReference>
<dbReference type="InterPro" id="IPR005025">
    <property type="entry name" value="FMN_Rdtase-like_dom"/>
</dbReference>
<dbReference type="Pfam" id="PF03358">
    <property type="entry name" value="FMN_red"/>
    <property type="match status" value="1"/>
</dbReference>
<keyword evidence="3" id="KW-1185">Reference proteome</keyword>
<dbReference type="InterPro" id="IPR050712">
    <property type="entry name" value="NAD(P)H-dep_reductase"/>
</dbReference>
<name>A0ABP8HMU4_9SPHI</name>
<evidence type="ECO:0000313" key="2">
    <source>
        <dbReference type="EMBL" id="GAA4341503.1"/>
    </source>
</evidence>
<sequence>MVTIISSTNRPGSSTLKVAKYLQKRLSAKGTEAGILSLADLPCSISVTDLYGQRSEEFKPIQEMITKTDKFLFVIPEYNGSFPGILKIFIDACDFPDSFYEKKAALVGISSGKYGNIRGIDHFTGVCHYLHLNVMPLKIHISAIKKELNADGDFFETDTVRFTEEQLDKFIKF</sequence>
<dbReference type="RefSeq" id="WP_345214346.1">
    <property type="nucleotide sequence ID" value="NZ_BAABFT010000031.1"/>
</dbReference>
<dbReference type="Gene3D" id="3.40.50.360">
    <property type="match status" value="1"/>
</dbReference>
<evidence type="ECO:0000313" key="3">
    <source>
        <dbReference type="Proteomes" id="UP001500582"/>
    </source>
</evidence>
<dbReference type="Proteomes" id="UP001500582">
    <property type="component" value="Unassembled WGS sequence"/>
</dbReference>
<reference evidence="3" key="1">
    <citation type="journal article" date="2019" name="Int. J. Syst. Evol. Microbiol.">
        <title>The Global Catalogue of Microorganisms (GCM) 10K type strain sequencing project: providing services to taxonomists for standard genome sequencing and annotation.</title>
        <authorList>
            <consortium name="The Broad Institute Genomics Platform"/>
            <consortium name="The Broad Institute Genome Sequencing Center for Infectious Disease"/>
            <person name="Wu L."/>
            <person name="Ma J."/>
        </authorList>
    </citation>
    <scope>NUCLEOTIDE SEQUENCE [LARGE SCALE GENOMIC DNA]</scope>
    <source>
        <strain evidence="3">JCM 17705</strain>
    </source>
</reference>
<feature type="domain" description="NADPH-dependent FMN reductase-like" evidence="1">
    <location>
        <begin position="2"/>
        <end position="137"/>
    </location>
</feature>
<organism evidence="2 3">
    <name type="scientific">Mucilaginibacter gynuensis</name>
    <dbReference type="NCBI Taxonomy" id="1302236"/>
    <lineage>
        <taxon>Bacteria</taxon>
        <taxon>Pseudomonadati</taxon>
        <taxon>Bacteroidota</taxon>
        <taxon>Sphingobacteriia</taxon>
        <taxon>Sphingobacteriales</taxon>
        <taxon>Sphingobacteriaceae</taxon>
        <taxon>Mucilaginibacter</taxon>
    </lineage>
</organism>
<dbReference type="PANTHER" id="PTHR30543:SF21">
    <property type="entry name" value="NAD(P)H-DEPENDENT FMN REDUCTASE LOT6"/>
    <property type="match status" value="1"/>
</dbReference>
<dbReference type="InterPro" id="IPR029039">
    <property type="entry name" value="Flavoprotein-like_sf"/>
</dbReference>
<gene>
    <name evidence="2" type="ORF">GCM10023149_53860</name>
</gene>